<name>C0NGK5_AJECG</name>
<proteinExistence type="predicted"/>
<protein>
    <submittedName>
        <fullName evidence="2">Uncharacterized protein</fullName>
    </submittedName>
</protein>
<dbReference type="AlphaFoldDB" id="C0NGK5"/>
<evidence type="ECO:0000313" key="2">
    <source>
        <dbReference type="EMBL" id="EEH08940.1"/>
    </source>
</evidence>
<dbReference type="InParanoid" id="C0NGK5"/>
<keyword evidence="1" id="KW-0732">Signal</keyword>
<feature type="signal peptide" evidence="1">
    <location>
        <begin position="1"/>
        <end position="21"/>
    </location>
</feature>
<keyword evidence="3" id="KW-1185">Reference proteome</keyword>
<dbReference type="EMBL" id="GG663365">
    <property type="protein sequence ID" value="EEH08940.1"/>
    <property type="molecule type" value="Genomic_DNA"/>
</dbReference>
<dbReference type="RefSeq" id="XP_045289421.1">
    <property type="nucleotide sequence ID" value="XM_045429526.1"/>
</dbReference>
<dbReference type="HOGENOM" id="CLU_122919_0_0_1"/>
<feature type="chain" id="PRO_5002899679" evidence="1">
    <location>
        <begin position="22"/>
        <end position="132"/>
    </location>
</feature>
<gene>
    <name evidence="2" type="ORF">HCBG_02477</name>
</gene>
<organism evidence="2 3">
    <name type="scientific">Ajellomyces capsulatus (strain G186AR / H82 / ATCC MYA-2454 / RMSCC 2432)</name>
    <name type="common">Darling's disease fungus</name>
    <name type="synonym">Histoplasma capsulatum</name>
    <dbReference type="NCBI Taxonomy" id="447093"/>
    <lineage>
        <taxon>Eukaryota</taxon>
        <taxon>Fungi</taxon>
        <taxon>Dikarya</taxon>
        <taxon>Ascomycota</taxon>
        <taxon>Pezizomycotina</taxon>
        <taxon>Eurotiomycetes</taxon>
        <taxon>Eurotiomycetidae</taxon>
        <taxon>Onygenales</taxon>
        <taxon>Ajellomycetaceae</taxon>
        <taxon>Histoplasma</taxon>
    </lineage>
</organism>
<evidence type="ECO:0000313" key="3">
    <source>
        <dbReference type="Proteomes" id="UP000001631"/>
    </source>
</evidence>
<dbReference type="GeneID" id="69035493"/>
<reference evidence="2" key="1">
    <citation type="submission" date="2009-02" db="EMBL/GenBank/DDBJ databases">
        <title>The Genome Sequence of Ajellomyces capsulatus strain G186AR.</title>
        <authorList>
            <consortium name="The Broad Institute Genome Sequencing Platform"/>
            <person name="Champion M."/>
            <person name="Cuomo C."/>
            <person name="Ma L.-J."/>
            <person name="Henn M.R."/>
            <person name="Sil A."/>
            <person name="Goldman B."/>
            <person name="Young S.K."/>
            <person name="Kodira C.D."/>
            <person name="Zeng Q."/>
            <person name="Koehrsen M."/>
            <person name="Alvarado L."/>
            <person name="Berlin A."/>
            <person name="Borenstein D."/>
            <person name="Chen Z."/>
            <person name="Engels R."/>
            <person name="Freedman E."/>
            <person name="Gellesch M."/>
            <person name="Goldberg J."/>
            <person name="Griggs A."/>
            <person name="Gujja S."/>
            <person name="Heiman D."/>
            <person name="Hepburn T."/>
            <person name="Howarth C."/>
            <person name="Jen D."/>
            <person name="Larson L."/>
            <person name="Lewis B."/>
            <person name="Mehta T."/>
            <person name="Park D."/>
            <person name="Pearson M."/>
            <person name="Roberts A."/>
            <person name="Saif S."/>
            <person name="Shea T."/>
            <person name="Shenoy N."/>
            <person name="Sisk P."/>
            <person name="Stolte C."/>
            <person name="Sykes S."/>
            <person name="Walk T."/>
            <person name="White J."/>
            <person name="Yandava C."/>
            <person name="Klein B."/>
            <person name="McEwen J.G."/>
            <person name="Puccia R."/>
            <person name="Goldman G.H."/>
            <person name="Felipe M.S."/>
            <person name="Nino-Vega G."/>
            <person name="San-Blas G."/>
            <person name="Taylor J."/>
            <person name="Mendoza L."/>
            <person name="Galagan J."/>
            <person name="Nusbaum C."/>
            <person name="Birren B."/>
        </authorList>
    </citation>
    <scope>NUCLEOTIDE SEQUENCE</scope>
    <source>
        <strain evidence="2">G186AR</strain>
    </source>
</reference>
<evidence type="ECO:0000256" key="1">
    <source>
        <dbReference type="SAM" id="SignalP"/>
    </source>
</evidence>
<accession>C0NGK5</accession>
<sequence length="132" mass="15018">MLPHLLPYLALTAIHLFLVDSEFDFDFDDDGDIDDYGLKQLSPKELEKAFRLMSEIPDKCAGAIAYFIVENWGVLAKLGRFKKAIDDVGSYKNAAKLLLSRRKRSRKKKAYQRMQKLAAEVIGVVVIQSYCT</sequence>
<dbReference type="Proteomes" id="UP000001631">
    <property type="component" value="Unassembled WGS sequence"/>
</dbReference>